<proteinExistence type="predicted"/>
<keyword evidence="1" id="KW-0472">Membrane</keyword>
<gene>
    <name evidence="2" type="ORF">GLV84_06740</name>
</gene>
<dbReference type="InterPro" id="IPR048136">
    <property type="entry name" value="STM3941-like"/>
</dbReference>
<accession>A0A2T4MHR4</accession>
<name>A0A2T4MHR4_9STAP</name>
<reference evidence="2" key="1">
    <citation type="submission" date="2019-11" db="EMBL/GenBank/DDBJ databases">
        <title>Whole genome comparisons of Staphylococcus agnetis isolates from cattle and chickens.</title>
        <authorList>
            <person name="Rhoads D."/>
            <person name="Shwani A."/>
            <person name="Adkins P."/>
            <person name="Calcutt M."/>
            <person name="Middleton J."/>
        </authorList>
    </citation>
    <scope>NUCLEOTIDE SEQUENCE</scope>
    <source>
        <strain evidence="2">1387</strain>
    </source>
</reference>
<evidence type="ECO:0000256" key="1">
    <source>
        <dbReference type="SAM" id="Phobius"/>
    </source>
</evidence>
<dbReference type="Proteomes" id="UP000646308">
    <property type="component" value="Unassembled WGS sequence"/>
</dbReference>
<dbReference type="GeneID" id="57692273"/>
<keyword evidence="1" id="KW-0812">Transmembrane</keyword>
<organism evidence="2 3">
    <name type="scientific">Staphylococcus agnetis</name>
    <dbReference type="NCBI Taxonomy" id="985762"/>
    <lineage>
        <taxon>Bacteria</taxon>
        <taxon>Bacillati</taxon>
        <taxon>Bacillota</taxon>
        <taxon>Bacilli</taxon>
        <taxon>Bacillales</taxon>
        <taxon>Staphylococcaceae</taxon>
        <taxon>Staphylococcus</taxon>
    </lineage>
</organism>
<evidence type="ECO:0000313" key="2">
    <source>
        <dbReference type="EMBL" id="NJI02518.1"/>
    </source>
</evidence>
<keyword evidence="1" id="KW-1133">Transmembrane helix</keyword>
<feature type="transmembrane region" description="Helical" evidence="1">
    <location>
        <begin position="20"/>
        <end position="37"/>
    </location>
</feature>
<protein>
    <submittedName>
        <fullName evidence="2">Uncharacterized protein</fullName>
    </submittedName>
</protein>
<evidence type="ECO:0000313" key="3">
    <source>
        <dbReference type="Proteomes" id="UP000646308"/>
    </source>
</evidence>
<dbReference type="RefSeq" id="WP_107368285.1">
    <property type="nucleotide sequence ID" value="NZ_CP045927.1"/>
</dbReference>
<feature type="transmembrane region" description="Helical" evidence="1">
    <location>
        <begin position="43"/>
        <end position="62"/>
    </location>
</feature>
<dbReference type="AlphaFoldDB" id="A0A2T4MHR4"/>
<dbReference type="EMBL" id="WMFL01000079">
    <property type="protein sequence ID" value="NJI02518.1"/>
    <property type="molecule type" value="Genomic_DNA"/>
</dbReference>
<dbReference type="NCBIfam" id="NF041635">
    <property type="entry name" value="STM3941_fam"/>
    <property type="match status" value="1"/>
</dbReference>
<sequence length="192" mass="21617">MNHGESKVVRIEKAKGKQMLFLSLSIIMVLILLLVGLGASSTFLKIIMILCALFFALGIWFFTKSLLNKTGFAILDEHGFYEYSSAMSTNDTLIPWKEVKEINIKEFGGKRYVQVLLHHPEIADNARSAIGNMFAKSNAKMGYAGILIDTNNAKGMKTDDLFHLMQQYQQQYGQIQVESDTPVQTMKTIDEL</sequence>
<comment type="caution">
    <text evidence="2">The sequence shown here is derived from an EMBL/GenBank/DDBJ whole genome shotgun (WGS) entry which is preliminary data.</text>
</comment>